<dbReference type="SUPFAM" id="SSF52374">
    <property type="entry name" value="Nucleotidylyl transferase"/>
    <property type="match status" value="1"/>
</dbReference>
<name>A0AAN6GV50_9BASI</name>
<dbReference type="PROSITE" id="PS50012">
    <property type="entry name" value="RCC1_3"/>
    <property type="match status" value="2"/>
</dbReference>
<keyword evidence="14" id="KW-1185">Reference proteome</keyword>
<dbReference type="Gene3D" id="3.40.50.620">
    <property type="entry name" value="HUPs"/>
    <property type="match status" value="1"/>
</dbReference>
<keyword evidence="8" id="KW-0030">Aminoacyl-tRNA synthetase</keyword>
<proteinExistence type="inferred from homology"/>
<evidence type="ECO:0000313" key="14">
    <source>
        <dbReference type="Proteomes" id="UP001176517"/>
    </source>
</evidence>
<comment type="catalytic activity">
    <reaction evidence="10">
        <text>tRNA(Trp) + L-tryptophan + ATP = L-tryptophyl-tRNA(Trp) + AMP + diphosphate + H(+)</text>
        <dbReference type="Rhea" id="RHEA:24080"/>
        <dbReference type="Rhea" id="RHEA-COMP:9671"/>
        <dbReference type="Rhea" id="RHEA-COMP:9705"/>
        <dbReference type="ChEBI" id="CHEBI:15378"/>
        <dbReference type="ChEBI" id="CHEBI:30616"/>
        <dbReference type="ChEBI" id="CHEBI:33019"/>
        <dbReference type="ChEBI" id="CHEBI:57912"/>
        <dbReference type="ChEBI" id="CHEBI:78442"/>
        <dbReference type="ChEBI" id="CHEBI:78535"/>
        <dbReference type="ChEBI" id="CHEBI:456215"/>
        <dbReference type="EC" id="6.1.1.2"/>
    </reaction>
</comment>
<dbReference type="PROSITE" id="PS00178">
    <property type="entry name" value="AA_TRNA_LIGASE_I"/>
    <property type="match status" value="1"/>
</dbReference>
<evidence type="ECO:0000256" key="7">
    <source>
        <dbReference type="ARBA" id="ARBA00022917"/>
    </source>
</evidence>
<comment type="similarity">
    <text evidence="2">Belongs to the class-I aminoacyl-tRNA synthetase family.</text>
</comment>
<dbReference type="CDD" id="cd00806">
    <property type="entry name" value="TrpRS_core"/>
    <property type="match status" value="1"/>
</dbReference>
<dbReference type="PANTHER" id="PTHR43766">
    <property type="entry name" value="TRYPTOPHAN--TRNA LIGASE, MITOCHONDRIAL"/>
    <property type="match status" value="1"/>
</dbReference>
<evidence type="ECO:0000313" key="13">
    <source>
        <dbReference type="EMBL" id="KAK0558098.1"/>
    </source>
</evidence>
<feature type="repeat" description="RCC1" evidence="12">
    <location>
        <begin position="5"/>
        <end position="73"/>
    </location>
</feature>
<dbReference type="GO" id="GO:0005759">
    <property type="term" value="C:mitochondrial matrix"/>
    <property type="evidence" value="ECO:0007669"/>
    <property type="project" value="UniProtKB-SubCell"/>
</dbReference>
<dbReference type="Gene3D" id="1.10.240.10">
    <property type="entry name" value="Tyrosyl-Transfer RNA Synthetase"/>
    <property type="match status" value="1"/>
</dbReference>
<evidence type="ECO:0000256" key="3">
    <source>
        <dbReference type="ARBA" id="ARBA00013161"/>
    </source>
</evidence>
<dbReference type="PRINTS" id="PR01039">
    <property type="entry name" value="TRNASYNTHTRP"/>
</dbReference>
<dbReference type="InterPro" id="IPR014729">
    <property type="entry name" value="Rossmann-like_a/b/a_fold"/>
</dbReference>
<keyword evidence="4 13" id="KW-0436">Ligase</keyword>
<dbReference type="InterPro" id="IPR001412">
    <property type="entry name" value="aa-tRNA-synth_I_CS"/>
</dbReference>
<evidence type="ECO:0000256" key="5">
    <source>
        <dbReference type="ARBA" id="ARBA00022741"/>
    </source>
</evidence>
<dbReference type="InterPro" id="IPR002306">
    <property type="entry name" value="Trp-tRNA-ligase"/>
</dbReference>
<evidence type="ECO:0000256" key="10">
    <source>
        <dbReference type="ARBA" id="ARBA00049929"/>
    </source>
</evidence>
<keyword evidence="6" id="KW-0067">ATP-binding</keyword>
<reference evidence="13" key="1">
    <citation type="journal article" date="2023" name="PhytoFront">
        <title>Draft Genome Resources of Seven Strains of Tilletia horrida, Causal Agent of Kernel Smut of Rice.</title>
        <authorList>
            <person name="Khanal S."/>
            <person name="Antony Babu S."/>
            <person name="Zhou X.G."/>
        </authorList>
    </citation>
    <scope>NUCLEOTIDE SEQUENCE</scope>
    <source>
        <strain evidence="13">TX6</strain>
    </source>
</reference>
<dbReference type="EC" id="6.1.1.2" evidence="3"/>
<dbReference type="GO" id="GO:0004830">
    <property type="term" value="F:tryptophan-tRNA ligase activity"/>
    <property type="evidence" value="ECO:0007669"/>
    <property type="project" value="UniProtKB-EC"/>
</dbReference>
<dbReference type="Gene3D" id="2.130.10.30">
    <property type="entry name" value="Regulator of chromosome condensation 1/beta-lactamase-inhibitor protein II"/>
    <property type="match status" value="2"/>
</dbReference>
<dbReference type="InterPro" id="IPR009091">
    <property type="entry name" value="RCC1/BLIP-II"/>
</dbReference>
<dbReference type="InterPro" id="IPR050203">
    <property type="entry name" value="Trp-tRNA_synthetase"/>
</dbReference>
<dbReference type="InterPro" id="IPR000408">
    <property type="entry name" value="Reg_chr_condens"/>
</dbReference>
<dbReference type="FunFam" id="1.10.240.10:FF:000002">
    <property type="entry name" value="Tryptophan--tRNA ligase"/>
    <property type="match status" value="1"/>
</dbReference>
<comment type="caution">
    <text evidence="13">The sequence shown here is derived from an EMBL/GenBank/DDBJ whole genome shotgun (WGS) entry which is preliminary data.</text>
</comment>
<evidence type="ECO:0000256" key="1">
    <source>
        <dbReference type="ARBA" id="ARBA00004305"/>
    </source>
</evidence>
<gene>
    <name evidence="13" type="primary">MSW1</name>
    <name evidence="13" type="ORF">OC846_000091</name>
</gene>
<keyword evidence="7" id="KW-0648">Protein biosynthesis</keyword>
<evidence type="ECO:0000256" key="6">
    <source>
        <dbReference type="ARBA" id="ARBA00022840"/>
    </source>
</evidence>
<dbReference type="GO" id="GO:0070183">
    <property type="term" value="P:mitochondrial tryptophanyl-tRNA aminoacylation"/>
    <property type="evidence" value="ECO:0007669"/>
    <property type="project" value="TreeGrafter"/>
</dbReference>
<dbReference type="NCBIfam" id="TIGR00233">
    <property type="entry name" value="trpS"/>
    <property type="match status" value="1"/>
</dbReference>
<dbReference type="Proteomes" id="UP001176517">
    <property type="component" value="Unassembled WGS sequence"/>
</dbReference>
<dbReference type="AlphaFoldDB" id="A0AAN6GV50"/>
<dbReference type="HAMAP" id="MF_00140_B">
    <property type="entry name" value="Trp_tRNA_synth_B"/>
    <property type="match status" value="1"/>
</dbReference>
<evidence type="ECO:0000256" key="11">
    <source>
        <dbReference type="ARBA" id="ARBA00069760"/>
    </source>
</evidence>
<dbReference type="PANTHER" id="PTHR43766:SF1">
    <property type="entry name" value="TRYPTOPHAN--TRNA LIGASE, MITOCHONDRIAL"/>
    <property type="match status" value="1"/>
</dbReference>
<dbReference type="Pfam" id="PF00579">
    <property type="entry name" value="tRNA-synt_1b"/>
    <property type="match status" value="1"/>
</dbReference>
<dbReference type="EMBL" id="JAPDMZ010000001">
    <property type="protein sequence ID" value="KAK0558098.1"/>
    <property type="molecule type" value="Genomic_DNA"/>
</dbReference>
<sequence length="874" mass="94583">MEASFFLLAAGSNAQGQLAIGHVEDAHEWTPTLCRWHDEREGESSKLVSFPPTGTKVITLVGGANHSIAIVEDQQTAARTLWGAGDARRGQLGPHLQQSFESVPTFAELKPECWFSSQSKPSAPSTSSSLSTWPHAQQVIAVAAAWESSYIALPSSSAAEDDTLLSLGNDNDFGQLGIGATLATDELVHRIDLRAAVRTFQQESGEGTAKGDGRDRLNVISLSAGVRHVCAVVRLQRIRGGAEAELDGIQDPLSQNTTSDRLCTFLIGWGAARHGQLAHRSTRNQAQRGTSKNAQRAVWLPRVIDAWAGAVDVQVSCGRDHTVYLVKHGNSKCGSSPSAELFTLGSNRQGQCLSMPLSIPLSDTTQIAAMWNTTLVLSNQRTIRAWGAASRGQAGTSVSTATVEDTDAHTDEMFQHDAGARITSLISGSEHAIVKVEGQAAGSERGDSNSSFWAWGWTEHGNIPGQMVEDENDATDPSEVFEQPVRIWPGGRKARERTARRMMSSGSKAAKEPAAPRPKVIFSGIQPTGVPHLGNYLGALCSWVDLQASADPADSLYFSVVGYHSISMPQNPKRLLGERRDMLAALLAIGLDPERCTIFQQDQVPEHTELAWILNCFTPFGKLSRMTTWKSKLSIARGDGSEAEADTSNLLLGLFAYPVLQAADIMLYKSTHVPVGDDQTQHLELTRDIVDSFNSRYKRRVFPLPQVMSTPAKRILSLRDPTSKMSKSAPDPASRIVLTDTPDQIAAKLKRAVTDGEPRLSYDPENRPAVSNLLLILATLRQRQAQAGKGISAGAITPVSVAEELNRGTGGGAALKVAVTEAVIEALKPVQRELVRLLDDKPYVLEVERKGRDKARERAAQTILEVKRVIGLEE</sequence>
<keyword evidence="5" id="KW-0547">Nucleotide-binding</keyword>
<evidence type="ECO:0000256" key="12">
    <source>
        <dbReference type="PROSITE-ProRule" id="PRU00235"/>
    </source>
</evidence>
<evidence type="ECO:0000256" key="2">
    <source>
        <dbReference type="ARBA" id="ARBA00005594"/>
    </source>
</evidence>
<evidence type="ECO:0000256" key="9">
    <source>
        <dbReference type="ARBA" id="ARBA00030268"/>
    </source>
</evidence>
<dbReference type="InterPro" id="IPR002305">
    <property type="entry name" value="aa-tRNA-synth_Ic"/>
</dbReference>
<dbReference type="PROSITE" id="PS00626">
    <property type="entry name" value="RCC1_2"/>
    <property type="match status" value="1"/>
</dbReference>
<evidence type="ECO:0000256" key="8">
    <source>
        <dbReference type="ARBA" id="ARBA00023146"/>
    </source>
</evidence>
<evidence type="ECO:0000256" key="4">
    <source>
        <dbReference type="ARBA" id="ARBA00022598"/>
    </source>
</evidence>
<comment type="subcellular location">
    <subcellularLocation>
        <location evidence="1">Mitochondrion matrix</location>
    </subcellularLocation>
</comment>
<dbReference type="FunFam" id="3.40.50.620:FF:000082">
    <property type="entry name" value="MSW1p Mitochondrial tryptophanyl-tRNA synthetase"/>
    <property type="match status" value="1"/>
</dbReference>
<dbReference type="SUPFAM" id="SSF50985">
    <property type="entry name" value="RCC1/BLIP-II"/>
    <property type="match status" value="1"/>
</dbReference>
<protein>
    <recommendedName>
        <fullName evidence="11">Tryptophan--tRNA ligase, mitochondrial</fullName>
        <ecNumber evidence="3">6.1.1.2</ecNumber>
    </recommendedName>
    <alternativeName>
        <fullName evidence="9">Tryptophanyl-tRNA synthetase</fullName>
    </alternativeName>
</protein>
<dbReference type="Pfam" id="PF00415">
    <property type="entry name" value="RCC1"/>
    <property type="match status" value="1"/>
</dbReference>
<feature type="repeat" description="RCC1" evidence="12">
    <location>
        <begin position="264"/>
        <end position="328"/>
    </location>
</feature>
<organism evidence="13 14">
    <name type="scientific">Tilletia horrida</name>
    <dbReference type="NCBI Taxonomy" id="155126"/>
    <lineage>
        <taxon>Eukaryota</taxon>
        <taxon>Fungi</taxon>
        <taxon>Dikarya</taxon>
        <taxon>Basidiomycota</taxon>
        <taxon>Ustilaginomycotina</taxon>
        <taxon>Exobasidiomycetes</taxon>
        <taxon>Tilletiales</taxon>
        <taxon>Tilletiaceae</taxon>
        <taxon>Tilletia</taxon>
    </lineage>
</organism>
<accession>A0AAN6GV50</accession>
<dbReference type="InterPro" id="IPR024109">
    <property type="entry name" value="Trp-tRNA-ligase_bac-type"/>
</dbReference>
<dbReference type="GO" id="GO:0005524">
    <property type="term" value="F:ATP binding"/>
    <property type="evidence" value="ECO:0007669"/>
    <property type="project" value="UniProtKB-KW"/>
</dbReference>